<keyword evidence="2" id="KW-1185">Reference proteome</keyword>
<proteinExistence type="predicted"/>
<name>A0A239E2E5_9ACTN</name>
<dbReference type="OrthoDB" id="3910572at2"/>
<dbReference type="Proteomes" id="UP000198373">
    <property type="component" value="Unassembled WGS sequence"/>
</dbReference>
<gene>
    <name evidence="1" type="ORF">SAMN06893096_103497</name>
</gene>
<organism evidence="1 2">
    <name type="scientific">Geodermatophilus pulveris</name>
    <dbReference type="NCBI Taxonomy" id="1564159"/>
    <lineage>
        <taxon>Bacteria</taxon>
        <taxon>Bacillati</taxon>
        <taxon>Actinomycetota</taxon>
        <taxon>Actinomycetes</taxon>
        <taxon>Geodermatophilales</taxon>
        <taxon>Geodermatophilaceae</taxon>
        <taxon>Geodermatophilus</taxon>
    </lineage>
</organism>
<dbReference type="AlphaFoldDB" id="A0A239E2E5"/>
<protein>
    <submittedName>
        <fullName evidence="1">Uncharacterized protein</fullName>
    </submittedName>
</protein>
<evidence type="ECO:0000313" key="2">
    <source>
        <dbReference type="Proteomes" id="UP000198373"/>
    </source>
</evidence>
<sequence>MPDDRQWSDALCDWFYRPELAGQPAYLFCDPSVPSMIAEANGWALPDPLADLLSAVRSRVAASEPLGPWLRQAHRWRREGRVGNPPWVAVLAVTVLAASGGGRDDGLLIHERAYYKPLRRLFGLPQGAQPPDFDNDVRMLWTFLREWLDDDLGGSRGLSTASAPKHLCNVGWALSQTVLTPAERSRLPEFFRLIGALPGEDIAPAVLLASYQRWASRRGGLGASPPELDRSSAIREVLAAVLHQSLLAWDGRPRDERGRVTLPLLLGYYSARGEMRLASRAVPGLGHRRLAIGDQEITLGAPDEQIVVPGDPASALEGQPIRGMLAASEQDPAAGAREIEMRLPSTDLHVLASSAELAMWVEVGAASFDHEHVVIVRERVAREAERAMAALGGSATPLTRIRLPAGWYAYHRFEPTRLANVDPKLGGLVPSRAELAQLSGGLPIELRNRIWLTAGPPDVALPDLVERQESQVLRLDGNELPWPADSRLRLREHGLRAGLHELIVAGRTMRFTLVDEAVDQSGHGDLELTVDRRAMGHRFPGRSRMSDDGNRLGDRSTAAVPVEVTLCGAELTTADGGKDVAPLPRHWHLRIGGLYFVLGGPGQAARLQPSAPSWLMDTEPRLYPRDADLDTALSGLPFSPRWLLHVPPRQPPTVLDIAGVSPAPSQAPGRPTLETGPSVWQLALKHLDSVAAPGLRAQSAWRAWIHEAAALCGTQPPPGVMVGRCQ</sequence>
<reference evidence="2" key="1">
    <citation type="submission" date="2017-06" db="EMBL/GenBank/DDBJ databases">
        <authorList>
            <person name="Varghese N."/>
            <person name="Submissions S."/>
        </authorList>
    </citation>
    <scope>NUCLEOTIDE SEQUENCE [LARGE SCALE GENOMIC DNA]</scope>
    <source>
        <strain evidence="2">DSM 46839</strain>
    </source>
</reference>
<dbReference type="EMBL" id="FZOO01000003">
    <property type="protein sequence ID" value="SNS38915.1"/>
    <property type="molecule type" value="Genomic_DNA"/>
</dbReference>
<evidence type="ECO:0000313" key="1">
    <source>
        <dbReference type="EMBL" id="SNS38915.1"/>
    </source>
</evidence>
<dbReference type="RefSeq" id="WP_089305238.1">
    <property type="nucleotide sequence ID" value="NZ_FZOO01000003.1"/>
</dbReference>
<accession>A0A239E2E5</accession>